<evidence type="ECO:0000259" key="3">
    <source>
        <dbReference type="Pfam" id="PF00441"/>
    </source>
</evidence>
<protein>
    <recommendedName>
        <fullName evidence="3">Acyl-CoA dehydrogenase/oxidase C-terminal domain-containing protein</fullName>
    </recommendedName>
</protein>
<dbReference type="AlphaFoldDB" id="A0A5M3WJD7"/>
<sequence>MTAGALELLPVQPLSQALVEACGDARWLQTTAELISGGKSNLTFTLCSPAGELVLRRPPTGTLLPSAHDMAREDLIAQSRIEIDQARLHVCHAAWLIDRYGAQGARSEISAIKVSAPAMATQVIDRAIEIFGGMGVSNDIRLAYFYAWARVLRIVDGPDAVHRRTIARLEMKKTAPYVG</sequence>
<dbReference type="SUPFAM" id="SSF47203">
    <property type="entry name" value="Acyl-CoA dehydrogenase C-terminal domain-like"/>
    <property type="match status" value="1"/>
</dbReference>
<comment type="caution">
    <text evidence="4">The sequence shown here is derived from an EMBL/GenBank/DDBJ whole genome shotgun (WGS) entry which is preliminary data.</text>
</comment>
<evidence type="ECO:0000313" key="4">
    <source>
        <dbReference type="EMBL" id="GES08490.1"/>
    </source>
</evidence>
<feature type="domain" description="Acyl-CoA dehydrogenase/oxidase C-terminal" evidence="3">
    <location>
        <begin position="74"/>
        <end position="168"/>
    </location>
</feature>
<dbReference type="InterPro" id="IPR036250">
    <property type="entry name" value="AcylCo_DH-like_C"/>
</dbReference>
<dbReference type="RefSeq" id="WP_218040996.1">
    <property type="nucleotide sequence ID" value="NZ_BAAAHL010000038.1"/>
</dbReference>
<dbReference type="GO" id="GO:0005737">
    <property type="term" value="C:cytoplasm"/>
    <property type="evidence" value="ECO:0007669"/>
    <property type="project" value="TreeGrafter"/>
</dbReference>
<evidence type="ECO:0000313" key="5">
    <source>
        <dbReference type="Proteomes" id="UP000331127"/>
    </source>
</evidence>
<evidence type="ECO:0000256" key="1">
    <source>
        <dbReference type="ARBA" id="ARBA00022630"/>
    </source>
</evidence>
<dbReference type="Pfam" id="PF00441">
    <property type="entry name" value="Acyl-CoA_dh_1"/>
    <property type="match status" value="1"/>
</dbReference>
<reference evidence="4 5" key="1">
    <citation type="submission" date="2019-10" db="EMBL/GenBank/DDBJ databases">
        <title>Whole genome shotgun sequence of Acrocarpospora macrocephala NBRC 16266.</title>
        <authorList>
            <person name="Ichikawa N."/>
            <person name="Kimura A."/>
            <person name="Kitahashi Y."/>
            <person name="Komaki H."/>
            <person name="Oguchi A."/>
        </authorList>
    </citation>
    <scope>NUCLEOTIDE SEQUENCE [LARGE SCALE GENOMIC DNA]</scope>
    <source>
        <strain evidence="4 5">NBRC 16266</strain>
    </source>
</reference>
<keyword evidence="2" id="KW-0560">Oxidoreductase</keyword>
<dbReference type="GO" id="GO:0003995">
    <property type="term" value="F:acyl-CoA dehydrogenase activity"/>
    <property type="evidence" value="ECO:0007669"/>
    <property type="project" value="TreeGrafter"/>
</dbReference>
<dbReference type="GO" id="GO:0033539">
    <property type="term" value="P:fatty acid beta-oxidation using acyl-CoA dehydrogenase"/>
    <property type="evidence" value="ECO:0007669"/>
    <property type="project" value="TreeGrafter"/>
</dbReference>
<keyword evidence="1" id="KW-0285">Flavoprotein</keyword>
<keyword evidence="5" id="KW-1185">Reference proteome</keyword>
<name>A0A5M3WJD7_9ACTN</name>
<dbReference type="PANTHER" id="PTHR48083:SF13">
    <property type="entry name" value="ACYL-COA DEHYDROGENASE FAMILY MEMBER 11"/>
    <property type="match status" value="1"/>
</dbReference>
<dbReference type="PANTHER" id="PTHR48083">
    <property type="entry name" value="MEDIUM-CHAIN SPECIFIC ACYL-COA DEHYDROGENASE, MITOCHONDRIAL-RELATED"/>
    <property type="match status" value="1"/>
</dbReference>
<evidence type="ECO:0000256" key="2">
    <source>
        <dbReference type="ARBA" id="ARBA00023002"/>
    </source>
</evidence>
<dbReference type="Gene3D" id="1.20.140.10">
    <property type="entry name" value="Butyryl-CoA Dehydrogenase, subunit A, domain 3"/>
    <property type="match status" value="1"/>
</dbReference>
<gene>
    <name evidence="4" type="ORF">Amac_020860</name>
</gene>
<dbReference type="InterPro" id="IPR050741">
    <property type="entry name" value="Acyl-CoA_dehydrogenase"/>
</dbReference>
<dbReference type="InterPro" id="IPR009075">
    <property type="entry name" value="AcylCo_DH/oxidase_C"/>
</dbReference>
<dbReference type="EMBL" id="BLAE01000010">
    <property type="protein sequence ID" value="GES08490.1"/>
    <property type="molecule type" value="Genomic_DNA"/>
</dbReference>
<dbReference type="Proteomes" id="UP000331127">
    <property type="component" value="Unassembled WGS sequence"/>
</dbReference>
<accession>A0A5M3WJD7</accession>
<proteinExistence type="predicted"/>
<organism evidence="4 5">
    <name type="scientific">Acrocarpospora macrocephala</name>
    <dbReference type="NCBI Taxonomy" id="150177"/>
    <lineage>
        <taxon>Bacteria</taxon>
        <taxon>Bacillati</taxon>
        <taxon>Actinomycetota</taxon>
        <taxon>Actinomycetes</taxon>
        <taxon>Streptosporangiales</taxon>
        <taxon>Streptosporangiaceae</taxon>
        <taxon>Acrocarpospora</taxon>
    </lineage>
</organism>